<dbReference type="GO" id="GO:0016887">
    <property type="term" value="F:ATP hydrolysis activity"/>
    <property type="evidence" value="ECO:0007669"/>
    <property type="project" value="InterPro"/>
</dbReference>
<reference evidence="2 3" key="1">
    <citation type="submission" date="2018-08" db="EMBL/GenBank/DDBJ databases">
        <title>Fulvimarina sp. 85, whole genome shotgun sequence.</title>
        <authorList>
            <person name="Tuo L."/>
        </authorList>
    </citation>
    <scope>NUCLEOTIDE SEQUENCE [LARGE SCALE GENOMIC DNA]</scope>
    <source>
        <strain evidence="2 3">85</strain>
    </source>
</reference>
<dbReference type="OrthoDB" id="9808397at2"/>
<accession>A0A371X2T0</accession>
<dbReference type="EMBL" id="QURL01000004">
    <property type="protein sequence ID" value="RFC63519.1"/>
    <property type="molecule type" value="Genomic_DNA"/>
</dbReference>
<dbReference type="AlphaFoldDB" id="A0A371X2T0"/>
<dbReference type="Gene3D" id="1.10.8.80">
    <property type="entry name" value="Magnesium chelatase subunit I, C-Terminal domain"/>
    <property type="match status" value="1"/>
</dbReference>
<evidence type="ECO:0000313" key="2">
    <source>
        <dbReference type="EMBL" id="RFC63519.1"/>
    </source>
</evidence>
<dbReference type="InterPro" id="IPR041628">
    <property type="entry name" value="ChlI/MoxR_AAA_lid"/>
</dbReference>
<name>A0A371X2T0_9HYPH</name>
<dbReference type="InterPro" id="IPR003593">
    <property type="entry name" value="AAA+_ATPase"/>
</dbReference>
<organism evidence="2 3">
    <name type="scientific">Fulvimarina endophytica</name>
    <dbReference type="NCBI Taxonomy" id="2293836"/>
    <lineage>
        <taxon>Bacteria</taxon>
        <taxon>Pseudomonadati</taxon>
        <taxon>Pseudomonadota</taxon>
        <taxon>Alphaproteobacteria</taxon>
        <taxon>Hyphomicrobiales</taxon>
        <taxon>Aurantimonadaceae</taxon>
        <taxon>Fulvimarina</taxon>
    </lineage>
</organism>
<dbReference type="RefSeq" id="WP_116683250.1">
    <property type="nucleotide sequence ID" value="NZ_QURL01000004.1"/>
</dbReference>
<dbReference type="GO" id="GO:0005524">
    <property type="term" value="F:ATP binding"/>
    <property type="evidence" value="ECO:0007669"/>
    <property type="project" value="InterPro"/>
</dbReference>
<dbReference type="PIRSF" id="PIRSF002849">
    <property type="entry name" value="AAA_ATPase_chaperone_MoxR_prd"/>
    <property type="match status" value="1"/>
</dbReference>
<dbReference type="SUPFAM" id="SSF52540">
    <property type="entry name" value="P-loop containing nucleoside triphosphate hydrolases"/>
    <property type="match status" value="1"/>
</dbReference>
<feature type="domain" description="AAA+ ATPase" evidence="1">
    <location>
        <begin position="43"/>
        <end position="187"/>
    </location>
</feature>
<sequence>MLDRLDSDLKDWRSRALAFERRIGEVVLGQADAIRLLTIAALCRGHVLLEGDVGVGKTTLLRTVARALGGPYERIEGTIDLMPNDMLYSAYIAEDGRPRIDPGPAIAHGEDLAVFFFNEINRARPQVHSLLLRMMAERSVSAFRKELRFPHLQVFADRNKVERDETFELPAAARDRFMMEIRIETPADPDVRRRLAFDPVFHDADRLIDRIDEAVLPYDRLNGVAAAIQTGVRVSPAIETYLLGLWDALSDPARAGIAIEDVDISRLIVGGASPRGISALVRAARARAWLEGRDSLVPDDIRAIFAPVMGHRIFFSPIYEMRRDQIAPKLHAALFDAVPVPV</sequence>
<dbReference type="InterPro" id="IPR001270">
    <property type="entry name" value="ClpA/B"/>
</dbReference>
<dbReference type="PRINTS" id="PR00300">
    <property type="entry name" value="CLPPROTEASEA"/>
</dbReference>
<dbReference type="SMART" id="SM00382">
    <property type="entry name" value="AAA"/>
    <property type="match status" value="1"/>
</dbReference>
<dbReference type="InterPro" id="IPR011703">
    <property type="entry name" value="ATPase_AAA-3"/>
</dbReference>
<dbReference type="Proteomes" id="UP000264310">
    <property type="component" value="Unassembled WGS sequence"/>
</dbReference>
<dbReference type="CDD" id="cd00009">
    <property type="entry name" value="AAA"/>
    <property type="match status" value="1"/>
</dbReference>
<keyword evidence="3" id="KW-1185">Reference proteome</keyword>
<dbReference type="InterPro" id="IPR050764">
    <property type="entry name" value="CbbQ/NirQ/NorQ/GpvN"/>
</dbReference>
<protein>
    <submittedName>
        <fullName evidence="2">MoxR family ATPase</fullName>
    </submittedName>
</protein>
<dbReference type="Pfam" id="PF07726">
    <property type="entry name" value="AAA_3"/>
    <property type="match status" value="1"/>
</dbReference>
<proteinExistence type="predicted"/>
<comment type="caution">
    <text evidence="2">The sequence shown here is derived from an EMBL/GenBank/DDBJ whole genome shotgun (WGS) entry which is preliminary data.</text>
</comment>
<dbReference type="Gene3D" id="3.40.50.300">
    <property type="entry name" value="P-loop containing nucleotide triphosphate hydrolases"/>
    <property type="match status" value="1"/>
</dbReference>
<dbReference type="Pfam" id="PF17863">
    <property type="entry name" value="AAA_lid_2"/>
    <property type="match status" value="1"/>
</dbReference>
<gene>
    <name evidence="2" type="ORF">DYI37_10900</name>
</gene>
<evidence type="ECO:0000313" key="3">
    <source>
        <dbReference type="Proteomes" id="UP000264310"/>
    </source>
</evidence>
<dbReference type="PANTHER" id="PTHR42759:SF6">
    <property type="entry name" value="REGULATORY PROTEIN-RELATED"/>
    <property type="match status" value="1"/>
</dbReference>
<dbReference type="PANTHER" id="PTHR42759">
    <property type="entry name" value="MOXR FAMILY PROTEIN"/>
    <property type="match status" value="1"/>
</dbReference>
<dbReference type="InterPro" id="IPR027417">
    <property type="entry name" value="P-loop_NTPase"/>
</dbReference>
<evidence type="ECO:0000259" key="1">
    <source>
        <dbReference type="SMART" id="SM00382"/>
    </source>
</evidence>